<dbReference type="GO" id="GO:0015031">
    <property type="term" value="P:protein transport"/>
    <property type="evidence" value="ECO:0007669"/>
    <property type="project" value="UniProtKB-KW"/>
</dbReference>
<feature type="binding site" evidence="11">
    <location>
        <begin position="126"/>
        <end position="129"/>
    </location>
    <ligand>
        <name>GTP</name>
        <dbReference type="ChEBI" id="CHEBI:37565"/>
    </ligand>
</feature>
<dbReference type="GO" id="GO:0016004">
    <property type="term" value="F:phospholipase activator activity"/>
    <property type="evidence" value="ECO:0007669"/>
    <property type="project" value="UniProtKB-ARBA"/>
</dbReference>
<dbReference type="InterPro" id="IPR006689">
    <property type="entry name" value="Small_GTPase_ARF/SAR"/>
</dbReference>
<keyword evidence="7" id="KW-0653">Protein transport</keyword>
<dbReference type="GO" id="GO:0016192">
    <property type="term" value="P:vesicle-mediated transport"/>
    <property type="evidence" value="ECO:0007669"/>
    <property type="project" value="UniProtKB-KW"/>
</dbReference>
<dbReference type="InterPro" id="IPR005225">
    <property type="entry name" value="Small_GTP-bd"/>
</dbReference>
<evidence type="ECO:0000313" key="15">
    <source>
        <dbReference type="Proteomes" id="UP001605036"/>
    </source>
</evidence>
<evidence type="ECO:0000256" key="6">
    <source>
        <dbReference type="ARBA" id="ARBA00022892"/>
    </source>
</evidence>
<evidence type="ECO:0000256" key="11">
    <source>
        <dbReference type="PIRSR" id="PIRSR606689-1"/>
    </source>
</evidence>
<organism evidence="14 15">
    <name type="scientific">Riccia fluitans</name>
    <dbReference type="NCBI Taxonomy" id="41844"/>
    <lineage>
        <taxon>Eukaryota</taxon>
        <taxon>Viridiplantae</taxon>
        <taxon>Streptophyta</taxon>
        <taxon>Embryophyta</taxon>
        <taxon>Marchantiophyta</taxon>
        <taxon>Marchantiopsida</taxon>
        <taxon>Marchantiidae</taxon>
        <taxon>Marchantiales</taxon>
        <taxon>Ricciaceae</taxon>
        <taxon>Riccia</taxon>
    </lineage>
</organism>
<keyword evidence="15" id="KW-1185">Reference proteome</keyword>
<comment type="caution">
    <text evidence="14">The sequence shown here is derived from an EMBL/GenBank/DDBJ whole genome shotgun (WGS) entry which is preliminary data.</text>
</comment>
<accession>A0ABD1YEM7</accession>
<keyword evidence="3" id="KW-0813">Transport</keyword>
<dbReference type="SUPFAM" id="SSF52540">
    <property type="entry name" value="P-loop containing nucleoside triphosphate hydrolases"/>
    <property type="match status" value="1"/>
</dbReference>
<evidence type="ECO:0000256" key="4">
    <source>
        <dbReference type="ARBA" id="ARBA00022707"/>
    </source>
</evidence>
<comment type="similarity">
    <text evidence="2 13">Belongs to the small GTPase superfamily. Arf family.</text>
</comment>
<evidence type="ECO:0000256" key="3">
    <source>
        <dbReference type="ARBA" id="ARBA00022448"/>
    </source>
</evidence>
<feature type="binding site" evidence="11">
    <location>
        <position position="70"/>
    </location>
    <ligand>
        <name>GTP</name>
        <dbReference type="ChEBI" id="CHEBI:37565"/>
    </ligand>
</feature>
<dbReference type="FunFam" id="3.40.50.300:FF:003500">
    <property type="entry name" value="ADP-ribosylation factor 1"/>
    <property type="match status" value="1"/>
</dbReference>
<dbReference type="GO" id="GO:0005525">
    <property type="term" value="F:GTP binding"/>
    <property type="evidence" value="ECO:0007669"/>
    <property type="project" value="UniProtKB-KW"/>
</dbReference>
<dbReference type="SMART" id="SM00175">
    <property type="entry name" value="RAB"/>
    <property type="match status" value="1"/>
</dbReference>
<dbReference type="NCBIfam" id="TIGR00231">
    <property type="entry name" value="small_GTP"/>
    <property type="match status" value="1"/>
</dbReference>
<dbReference type="SMART" id="SM00177">
    <property type="entry name" value="ARF"/>
    <property type="match status" value="1"/>
</dbReference>
<evidence type="ECO:0000256" key="8">
    <source>
        <dbReference type="ARBA" id="ARBA00023034"/>
    </source>
</evidence>
<keyword evidence="10" id="KW-0449">Lipoprotein</keyword>
<sequence length="184" mass="20595">MGQFLATLLGSLVGPRELRILMLGLDAAGKTTVLYKLKLGEKVCTIPTIGFNVETVQYKNINFTMWDVGGQHKIRALWRHYFTGTQGLIFVVDSADKERIREARDELHNLLSDPELSHVTLLVLANKMDLPQAMNVAEITDKLQLTSLRQTNWYIQSCCATTGQGLYEGLDWLGQALQDAGSRQ</sequence>
<dbReference type="EMBL" id="JBHFFA010000004">
    <property type="protein sequence ID" value="KAL2629238.1"/>
    <property type="molecule type" value="Genomic_DNA"/>
</dbReference>
<evidence type="ECO:0000256" key="1">
    <source>
        <dbReference type="ARBA" id="ARBA00004555"/>
    </source>
</evidence>
<keyword evidence="8" id="KW-0333">Golgi apparatus</keyword>
<feature type="binding site" evidence="12">
    <location>
        <position position="48"/>
    </location>
    <ligand>
        <name>Mg(2+)</name>
        <dbReference type="ChEBI" id="CHEBI:18420"/>
    </ligand>
</feature>
<gene>
    <name evidence="14" type="ORF">R1flu_013924</name>
</gene>
<dbReference type="Proteomes" id="UP001605036">
    <property type="component" value="Unassembled WGS sequence"/>
</dbReference>
<feature type="binding site" evidence="12">
    <location>
        <position position="31"/>
    </location>
    <ligand>
        <name>Mg(2+)</name>
        <dbReference type="ChEBI" id="CHEBI:18420"/>
    </ligand>
</feature>
<dbReference type="Pfam" id="PF00025">
    <property type="entry name" value="Arf"/>
    <property type="match status" value="1"/>
</dbReference>
<evidence type="ECO:0000313" key="14">
    <source>
        <dbReference type="EMBL" id="KAL2629238.1"/>
    </source>
</evidence>
<proteinExistence type="inferred from homology"/>
<evidence type="ECO:0000256" key="5">
    <source>
        <dbReference type="ARBA" id="ARBA00022741"/>
    </source>
</evidence>
<keyword evidence="4" id="KW-0519">Myristate</keyword>
<evidence type="ECO:0000256" key="2">
    <source>
        <dbReference type="ARBA" id="ARBA00010290"/>
    </source>
</evidence>
<evidence type="ECO:0000256" key="10">
    <source>
        <dbReference type="ARBA" id="ARBA00023288"/>
    </source>
</evidence>
<dbReference type="InterPro" id="IPR027417">
    <property type="entry name" value="P-loop_NTPase"/>
</dbReference>
<dbReference type="SMART" id="SM00178">
    <property type="entry name" value="SAR"/>
    <property type="match status" value="1"/>
</dbReference>
<evidence type="ECO:0000256" key="9">
    <source>
        <dbReference type="ARBA" id="ARBA00023134"/>
    </source>
</evidence>
<dbReference type="AlphaFoldDB" id="A0ABD1YEM7"/>
<keyword evidence="12" id="KW-0479">Metal-binding</keyword>
<evidence type="ECO:0000256" key="12">
    <source>
        <dbReference type="PIRSR" id="PIRSR606689-2"/>
    </source>
</evidence>
<evidence type="ECO:0008006" key="16">
    <source>
        <dbReference type="Google" id="ProtNLM"/>
    </source>
</evidence>
<evidence type="ECO:0000256" key="13">
    <source>
        <dbReference type="RuleBase" id="RU003925"/>
    </source>
</evidence>
<dbReference type="Gene3D" id="3.40.50.300">
    <property type="entry name" value="P-loop containing nucleotide triphosphate hydrolases"/>
    <property type="match status" value="1"/>
</dbReference>
<dbReference type="PANTHER" id="PTHR11711">
    <property type="entry name" value="ADP RIBOSYLATION FACTOR-RELATED"/>
    <property type="match status" value="1"/>
</dbReference>
<dbReference type="InterPro" id="IPR024156">
    <property type="entry name" value="Small_GTPase_ARF"/>
</dbReference>
<dbReference type="PRINTS" id="PR00328">
    <property type="entry name" value="SAR1GTPBP"/>
</dbReference>
<dbReference type="PROSITE" id="PS51417">
    <property type="entry name" value="ARF"/>
    <property type="match status" value="1"/>
</dbReference>
<dbReference type="CDD" id="cd00878">
    <property type="entry name" value="Arf_Arl"/>
    <property type="match status" value="1"/>
</dbReference>
<keyword evidence="6" id="KW-0931">ER-Golgi transport</keyword>
<feature type="binding site" evidence="11">
    <location>
        <begin position="24"/>
        <end position="31"/>
    </location>
    <ligand>
        <name>GTP</name>
        <dbReference type="ChEBI" id="CHEBI:37565"/>
    </ligand>
</feature>
<name>A0ABD1YEM7_9MARC</name>
<keyword evidence="12" id="KW-0460">Magnesium</keyword>
<keyword evidence="9 11" id="KW-0342">GTP-binding</keyword>
<reference evidence="14 15" key="1">
    <citation type="submission" date="2024-09" db="EMBL/GenBank/DDBJ databases">
        <title>Chromosome-scale assembly of Riccia fluitans.</title>
        <authorList>
            <person name="Paukszto L."/>
            <person name="Sawicki J."/>
            <person name="Karawczyk K."/>
            <person name="Piernik-Szablinska J."/>
            <person name="Szczecinska M."/>
            <person name="Mazdziarz M."/>
        </authorList>
    </citation>
    <scope>NUCLEOTIDE SEQUENCE [LARGE SCALE GENOMIC DNA]</scope>
    <source>
        <strain evidence="14">Rf_01</strain>
        <tissue evidence="14">Aerial parts of the thallus</tissue>
    </source>
</reference>
<comment type="subcellular location">
    <subcellularLocation>
        <location evidence="1">Golgi apparatus</location>
    </subcellularLocation>
</comment>
<evidence type="ECO:0000256" key="7">
    <source>
        <dbReference type="ARBA" id="ARBA00022927"/>
    </source>
</evidence>
<dbReference type="GO" id="GO:0005794">
    <property type="term" value="C:Golgi apparatus"/>
    <property type="evidence" value="ECO:0007669"/>
    <property type="project" value="UniProtKB-SubCell"/>
</dbReference>
<protein>
    <recommendedName>
        <fullName evidence="16">ADP-ribosylation factor</fullName>
    </recommendedName>
</protein>
<keyword evidence="5 11" id="KW-0547">Nucleotide-binding</keyword>